<gene>
    <name evidence="1" type="ORF">WMY93_019137</name>
</gene>
<keyword evidence="2" id="KW-1185">Reference proteome</keyword>
<comment type="caution">
    <text evidence="1">The sequence shown here is derived from an EMBL/GenBank/DDBJ whole genome shotgun (WGS) entry which is preliminary data.</text>
</comment>
<reference evidence="2" key="1">
    <citation type="submission" date="2024-04" db="EMBL/GenBank/DDBJ databases">
        <title>Salinicola lusitanus LLJ914,a marine bacterium isolated from the Okinawa Trough.</title>
        <authorList>
            <person name="Li J."/>
        </authorList>
    </citation>
    <scope>NUCLEOTIDE SEQUENCE [LARGE SCALE GENOMIC DNA]</scope>
</reference>
<sequence>MSLSLSLLSEISSNLRLFLFVTLWPRPLCVQGRGLSHRRGRGHGRARLHGGKGRGFTLTQDYEDSTIIYSFYSNTSHDEFLKFLNSSDFDEEESVATETPLETTTMATLWDTPTATTAGGGAWGGAGAELEPCVRI</sequence>
<proteinExistence type="predicted"/>
<organism evidence="1 2">
    <name type="scientific">Mugilogobius chulae</name>
    <name type="common">yellowstripe goby</name>
    <dbReference type="NCBI Taxonomy" id="88201"/>
    <lineage>
        <taxon>Eukaryota</taxon>
        <taxon>Metazoa</taxon>
        <taxon>Chordata</taxon>
        <taxon>Craniata</taxon>
        <taxon>Vertebrata</taxon>
        <taxon>Euteleostomi</taxon>
        <taxon>Actinopterygii</taxon>
        <taxon>Neopterygii</taxon>
        <taxon>Teleostei</taxon>
        <taxon>Neoteleostei</taxon>
        <taxon>Acanthomorphata</taxon>
        <taxon>Gobiaria</taxon>
        <taxon>Gobiiformes</taxon>
        <taxon>Gobioidei</taxon>
        <taxon>Gobiidae</taxon>
        <taxon>Gobionellinae</taxon>
        <taxon>Mugilogobius</taxon>
    </lineage>
</organism>
<name>A0AAW0NIW7_9GOBI</name>
<evidence type="ECO:0000313" key="2">
    <source>
        <dbReference type="Proteomes" id="UP001460270"/>
    </source>
</evidence>
<accession>A0AAW0NIW7</accession>
<protein>
    <submittedName>
        <fullName evidence="1">Uncharacterized protein</fullName>
    </submittedName>
</protein>
<evidence type="ECO:0000313" key="1">
    <source>
        <dbReference type="EMBL" id="KAK7898284.1"/>
    </source>
</evidence>
<dbReference type="Proteomes" id="UP001460270">
    <property type="component" value="Unassembled WGS sequence"/>
</dbReference>
<dbReference type="EMBL" id="JBBPFD010000014">
    <property type="protein sequence ID" value="KAK7898284.1"/>
    <property type="molecule type" value="Genomic_DNA"/>
</dbReference>
<dbReference type="AlphaFoldDB" id="A0AAW0NIW7"/>